<feature type="compositionally biased region" description="Acidic residues" evidence="1">
    <location>
        <begin position="248"/>
        <end position="314"/>
    </location>
</feature>
<reference evidence="3 4" key="1">
    <citation type="submission" date="2015-09" db="EMBL/GenBank/DDBJ databases">
        <authorList>
            <consortium name="Pathogen Informatics"/>
        </authorList>
    </citation>
    <scope>NUCLEOTIDE SEQUENCE [LARGE SCALE GENOMIC DNA]</scope>
    <source>
        <strain evidence="3 4">2789STDY5608863</strain>
    </source>
</reference>
<evidence type="ECO:0000256" key="2">
    <source>
        <dbReference type="SAM" id="Phobius"/>
    </source>
</evidence>
<feature type="transmembrane region" description="Helical" evidence="2">
    <location>
        <begin position="12"/>
        <end position="31"/>
    </location>
</feature>
<keyword evidence="2" id="KW-1133">Transmembrane helix</keyword>
<name>A0A173T1J1_9FIRM</name>
<keyword evidence="2" id="KW-0812">Transmembrane</keyword>
<dbReference type="RefSeq" id="WP_055262592.1">
    <property type="nucleotide sequence ID" value="NZ_CYXV01000007.1"/>
</dbReference>
<evidence type="ECO:0000313" key="3">
    <source>
        <dbReference type="EMBL" id="CUM96360.1"/>
    </source>
</evidence>
<dbReference type="Proteomes" id="UP000095495">
    <property type="component" value="Unassembled WGS sequence"/>
</dbReference>
<proteinExistence type="predicted"/>
<gene>
    <name evidence="3" type="ORF">ERS852420_01815</name>
</gene>
<evidence type="ECO:0000313" key="4">
    <source>
        <dbReference type="Proteomes" id="UP000095495"/>
    </source>
</evidence>
<feature type="region of interest" description="Disordered" evidence="1">
    <location>
        <begin position="232"/>
        <end position="314"/>
    </location>
</feature>
<sequence length="468" mass="52476">MKNKDSKARMQMIFGILLFAFIFMAELYAIVNFPKMFIVLVVLAAADLICLYVAIRGVISVYETKYARREEQYESIFKSEKASYLMLKKYFEEISVKLAYMEEASKIPTEEIVNAQKGIAKVIIKRSHENTDALMNSYEQLIDRFDTFQKGMDGFGTVAGAYKDEILSACKDEISSVQKDGKEQEHSQDKEIAAKLQEIIIAMKDMELRLNQTIMNSQKVVVSQPQVSVPVATPVEPQPAPQNHVEETPVEPEISPEPEESMEPEPEISPDLEENPEPEILPDLEESLEPEISLEPEEDMEPEISLEPEEDMEPEILPDIPEEEDLKPEEEPPIMAADEIIPPDPEEAIEEAEELVEPDPIPEDAIVDEADDENLPEEELPPMPDLSDPNRSMSPDEIAALFANMGNDNNADKVEEPAEETVEPEDIPEPIEEPEAVKEAPLQPEEPADPNKALSPDEIAALFASMGT</sequence>
<feature type="compositionally biased region" description="Acidic residues" evidence="1">
    <location>
        <begin position="366"/>
        <end position="380"/>
    </location>
</feature>
<accession>A0A173T1J1</accession>
<feature type="region of interest" description="Disordered" evidence="1">
    <location>
        <begin position="366"/>
        <end position="456"/>
    </location>
</feature>
<dbReference type="AlphaFoldDB" id="A0A173T1J1"/>
<evidence type="ECO:0000256" key="1">
    <source>
        <dbReference type="SAM" id="MobiDB-lite"/>
    </source>
</evidence>
<feature type="transmembrane region" description="Helical" evidence="2">
    <location>
        <begin position="37"/>
        <end position="59"/>
    </location>
</feature>
<dbReference type="EMBL" id="CYXV01000007">
    <property type="protein sequence ID" value="CUM96360.1"/>
    <property type="molecule type" value="Genomic_DNA"/>
</dbReference>
<protein>
    <submittedName>
        <fullName evidence="3">Uncharacterized protein</fullName>
    </submittedName>
</protein>
<keyword evidence="2" id="KW-0472">Membrane</keyword>
<feature type="compositionally biased region" description="Acidic residues" evidence="1">
    <location>
        <begin position="417"/>
        <end position="434"/>
    </location>
</feature>
<organism evidence="3 4">
    <name type="scientific">Roseburia faecis</name>
    <dbReference type="NCBI Taxonomy" id="301302"/>
    <lineage>
        <taxon>Bacteria</taxon>
        <taxon>Bacillati</taxon>
        <taxon>Bacillota</taxon>
        <taxon>Clostridia</taxon>
        <taxon>Lachnospirales</taxon>
        <taxon>Lachnospiraceae</taxon>
        <taxon>Roseburia</taxon>
    </lineage>
</organism>